<protein>
    <submittedName>
        <fullName evidence="1">RING-H2 finger protein ATL63</fullName>
    </submittedName>
</protein>
<sequence>MVQQYVQFGGLQDEDLNAHLANFLDICNTFKIMALLMMNKTKQWLNSLLRGSITTCVQMTENFLLKYFPQAKTTKLRNNIFSFVKFDL</sequence>
<dbReference type="EMBL" id="SMMG02000006">
    <property type="protein sequence ID" value="KAA3469500.1"/>
    <property type="molecule type" value="Genomic_DNA"/>
</dbReference>
<dbReference type="OrthoDB" id="1417698at2759"/>
<organism evidence="1 2">
    <name type="scientific">Gossypium australe</name>
    <dbReference type="NCBI Taxonomy" id="47621"/>
    <lineage>
        <taxon>Eukaryota</taxon>
        <taxon>Viridiplantae</taxon>
        <taxon>Streptophyta</taxon>
        <taxon>Embryophyta</taxon>
        <taxon>Tracheophyta</taxon>
        <taxon>Spermatophyta</taxon>
        <taxon>Magnoliopsida</taxon>
        <taxon>eudicotyledons</taxon>
        <taxon>Gunneridae</taxon>
        <taxon>Pentapetalae</taxon>
        <taxon>rosids</taxon>
        <taxon>malvids</taxon>
        <taxon>Malvales</taxon>
        <taxon>Malvaceae</taxon>
        <taxon>Malvoideae</taxon>
        <taxon>Gossypium</taxon>
    </lineage>
</organism>
<reference evidence="1" key="1">
    <citation type="submission" date="2019-08" db="EMBL/GenBank/DDBJ databases">
        <authorList>
            <person name="Liu F."/>
        </authorList>
    </citation>
    <scope>NUCLEOTIDE SEQUENCE [LARGE SCALE GENOMIC DNA]</scope>
    <source>
        <strain evidence="1">PA1801</strain>
        <tissue evidence="1">Leaf</tissue>
    </source>
</reference>
<comment type="caution">
    <text evidence="1">The sequence shown here is derived from an EMBL/GenBank/DDBJ whole genome shotgun (WGS) entry which is preliminary data.</text>
</comment>
<accession>A0A5B6VJW0</accession>
<dbReference type="AlphaFoldDB" id="A0A5B6VJW0"/>
<proteinExistence type="predicted"/>
<evidence type="ECO:0000313" key="1">
    <source>
        <dbReference type="EMBL" id="KAA3469500.1"/>
    </source>
</evidence>
<keyword evidence="2" id="KW-1185">Reference proteome</keyword>
<name>A0A5B6VJW0_9ROSI</name>
<evidence type="ECO:0000313" key="2">
    <source>
        <dbReference type="Proteomes" id="UP000325315"/>
    </source>
</evidence>
<dbReference type="Proteomes" id="UP000325315">
    <property type="component" value="Unassembled WGS sequence"/>
</dbReference>
<gene>
    <name evidence="1" type="ORF">EPI10_015280</name>
</gene>